<organism evidence="7 8">
    <name type="scientific">Intrasporangium chromatireducens Q5-1</name>
    <dbReference type="NCBI Taxonomy" id="584657"/>
    <lineage>
        <taxon>Bacteria</taxon>
        <taxon>Bacillati</taxon>
        <taxon>Actinomycetota</taxon>
        <taxon>Actinomycetes</taxon>
        <taxon>Micrococcales</taxon>
        <taxon>Intrasporangiaceae</taxon>
        <taxon>Intrasporangium</taxon>
    </lineage>
</organism>
<dbReference type="PANTHER" id="PTHR30061">
    <property type="entry name" value="MALTOSE-BINDING PERIPLASMIC PROTEIN"/>
    <property type="match status" value="1"/>
</dbReference>
<dbReference type="InterPro" id="IPR006060">
    <property type="entry name" value="Maltose/Cyclodextrin-bd"/>
</dbReference>
<dbReference type="GO" id="GO:0055052">
    <property type="term" value="C:ATP-binding cassette (ABC) transporter complex, substrate-binding subunit-containing"/>
    <property type="evidence" value="ECO:0007669"/>
    <property type="project" value="TreeGrafter"/>
</dbReference>
<dbReference type="OrthoDB" id="9766758at2"/>
<accession>W9GLB1</accession>
<dbReference type="RefSeq" id="WP_034717222.1">
    <property type="nucleotide sequence ID" value="NZ_AWQS01000101.1"/>
</dbReference>
<dbReference type="AlphaFoldDB" id="W9GLB1"/>
<evidence type="ECO:0000256" key="4">
    <source>
        <dbReference type="ARBA" id="ARBA00022729"/>
    </source>
</evidence>
<evidence type="ECO:0000313" key="8">
    <source>
        <dbReference type="Proteomes" id="UP000019494"/>
    </source>
</evidence>
<dbReference type="PRINTS" id="PR00181">
    <property type="entry name" value="MALTOSEBP"/>
</dbReference>
<feature type="chain" id="PRO_5038805997" evidence="6">
    <location>
        <begin position="27"/>
        <end position="442"/>
    </location>
</feature>
<dbReference type="PATRIC" id="fig|584657.3.peg.2516"/>
<keyword evidence="4 6" id="KW-0732">Signal</keyword>
<evidence type="ECO:0000256" key="5">
    <source>
        <dbReference type="SAM" id="MobiDB-lite"/>
    </source>
</evidence>
<dbReference type="GO" id="GO:0015144">
    <property type="term" value="F:carbohydrate transmembrane transporter activity"/>
    <property type="evidence" value="ECO:0007669"/>
    <property type="project" value="InterPro"/>
</dbReference>
<dbReference type="PANTHER" id="PTHR30061:SF50">
    <property type="entry name" value="MALTOSE_MALTODEXTRIN-BINDING PERIPLASMIC PROTEIN"/>
    <property type="match status" value="1"/>
</dbReference>
<evidence type="ECO:0000313" key="7">
    <source>
        <dbReference type="EMBL" id="EWT05598.1"/>
    </source>
</evidence>
<feature type="region of interest" description="Disordered" evidence="5">
    <location>
        <begin position="27"/>
        <end position="61"/>
    </location>
</feature>
<reference evidence="8" key="1">
    <citation type="submission" date="2013-08" db="EMBL/GenBank/DDBJ databases">
        <title>Intrasporangium oryzae NRRL B-24470.</title>
        <authorList>
            <person name="Liu H."/>
            <person name="Wang G."/>
        </authorList>
    </citation>
    <scope>NUCLEOTIDE SEQUENCE [LARGE SCALE GENOMIC DNA]</scope>
    <source>
        <strain evidence="8">Q5-1</strain>
    </source>
</reference>
<sequence length="442" mass="46508">MHKRAFGTVSSAAVTCVAALALSACGGGTTPSTSSTQPAGQSSSTTTEAAPAPSESTTAAPVRDANVDLVIWTDNDRAAAVKKYADQFGEEQGIKVQVQVAPDVRANFKDATNAGKGPDVIVGAHDWLGELVQNNAVEPIPMSADVQAQFSPEAMGATKFNGQIYGVPYAVENIGVVRNTALAPDAPKTYEDMVKNGQSLMKAGKAEGVVVQEVGKTGNAYYTYPYLKAFGGGIFAVKDNGDYDPNKVIVNSAGSVKGAQQLALLGKEKILSTNVDGTNADALFDGGKYPYYITGPWAIDKAKKANIKYAISPLPTIAGGQMEPFLGVQMFYVSAKAKNKAYAEEFVLKYVTKKEMQVDLFNIGHRPPALKAAYDEVSASDPDVKAWFEAGKGALPMPNIPAMNAVWGPLGQAGADVISGKAKPQERFDAAQKEIVANIKKG</sequence>
<evidence type="ECO:0000256" key="2">
    <source>
        <dbReference type="ARBA" id="ARBA00022448"/>
    </source>
</evidence>
<dbReference type="PROSITE" id="PS51257">
    <property type="entry name" value="PROKAR_LIPOPROTEIN"/>
    <property type="match status" value="1"/>
</dbReference>
<protein>
    <submittedName>
        <fullName evidence="7">ABC transporter substrate-binding protein</fullName>
    </submittedName>
</protein>
<keyword evidence="2" id="KW-0813">Transport</keyword>
<keyword evidence="3" id="KW-0762">Sugar transport</keyword>
<name>W9GLB1_9MICO</name>
<feature type="signal peptide" evidence="6">
    <location>
        <begin position="1"/>
        <end position="26"/>
    </location>
</feature>
<dbReference type="GO" id="GO:1901982">
    <property type="term" value="F:maltose binding"/>
    <property type="evidence" value="ECO:0007669"/>
    <property type="project" value="TreeGrafter"/>
</dbReference>
<evidence type="ECO:0000256" key="3">
    <source>
        <dbReference type="ARBA" id="ARBA00022597"/>
    </source>
</evidence>
<comment type="similarity">
    <text evidence="1">Belongs to the bacterial solute-binding protein 1 family.</text>
</comment>
<dbReference type="EMBL" id="AWQS01000101">
    <property type="protein sequence ID" value="EWT05598.1"/>
    <property type="molecule type" value="Genomic_DNA"/>
</dbReference>
<dbReference type="CDD" id="cd13586">
    <property type="entry name" value="PBP2_Maltose_binding_like"/>
    <property type="match status" value="1"/>
</dbReference>
<comment type="caution">
    <text evidence="7">The sequence shown here is derived from an EMBL/GenBank/DDBJ whole genome shotgun (WGS) entry which is preliminary data.</text>
</comment>
<dbReference type="SUPFAM" id="SSF53850">
    <property type="entry name" value="Periplasmic binding protein-like II"/>
    <property type="match status" value="1"/>
</dbReference>
<dbReference type="GO" id="GO:0015768">
    <property type="term" value="P:maltose transport"/>
    <property type="evidence" value="ECO:0007669"/>
    <property type="project" value="TreeGrafter"/>
</dbReference>
<dbReference type="GO" id="GO:0042956">
    <property type="term" value="P:maltodextrin transmembrane transport"/>
    <property type="evidence" value="ECO:0007669"/>
    <property type="project" value="TreeGrafter"/>
</dbReference>
<proteinExistence type="inferred from homology"/>
<evidence type="ECO:0000256" key="6">
    <source>
        <dbReference type="SAM" id="SignalP"/>
    </source>
</evidence>
<dbReference type="Gene3D" id="3.40.190.10">
    <property type="entry name" value="Periplasmic binding protein-like II"/>
    <property type="match status" value="2"/>
</dbReference>
<dbReference type="Proteomes" id="UP000019494">
    <property type="component" value="Unassembled WGS sequence"/>
</dbReference>
<dbReference type="Pfam" id="PF13416">
    <property type="entry name" value="SBP_bac_8"/>
    <property type="match status" value="1"/>
</dbReference>
<gene>
    <name evidence="7" type="ORF">N864_03735</name>
</gene>
<dbReference type="InterPro" id="IPR006059">
    <property type="entry name" value="SBP"/>
</dbReference>
<evidence type="ECO:0000256" key="1">
    <source>
        <dbReference type="ARBA" id="ARBA00008520"/>
    </source>
</evidence>
<keyword evidence="8" id="KW-1185">Reference proteome</keyword>